<comment type="similarity">
    <text evidence="2">Belongs to the glycosyl hydrolase 88 family.</text>
</comment>
<dbReference type="SUPFAM" id="SSF48208">
    <property type="entry name" value="Six-hairpin glycosidases"/>
    <property type="match status" value="1"/>
</dbReference>
<dbReference type="Proteomes" id="UP000220133">
    <property type="component" value="Chromosome"/>
</dbReference>
<dbReference type="PANTHER" id="PTHR36845:SF1">
    <property type="entry name" value="HYDROLASE, PUTATIVE (AFU_ORTHOLOGUE AFUA_7G05090)-RELATED"/>
    <property type="match status" value="1"/>
</dbReference>
<feature type="binding site" evidence="4">
    <location>
        <position position="126"/>
    </location>
    <ligand>
        <name>substrate</name>
    </ligand>
</feature>
<keyword evidence="1 5" id="KW-0378">Hydrolase</keyword>
<dbReference type="KEGG" id="cbae:COR50_04210"/>
<protein>
    <submittedName>
        <fullName evidence="5">Glycosyl hydrolase family 88</fullName>
    </submittedName>
</protein>
<dbReference type="EMBL" id="CP023777">
    <property type="protein sequence ID" value="ATL46442.1"/>
    <property type="molecule type" value="Genomic_DNA"/>
</dbReference>
<dbReference type="InterPro" id="IPR008928">
    <property type="entry name" value="6-hairpin_glycosidase_sf"/>
</dbReference>
<dbReference type="InterPro" id="IPR052369">
    <property type="entry name" value="UG_Glycosaminoglycan_Hydrolase"/>
</dbReference>
<feature type="binding site" evidence="4">
    <location>
        <position position="251"/>
    </location>
    <ligand>
        <name>substrate</name>
    </ligand>
</feature>
<feature type="active site" description="Nucleophile" evidence="3">
    <location>
        <position position="126"/>
    </location>
</feature>
<dbReference type="GO" id="GO:0052757">
    <property type="term" value="F:chondroitin hydrolase activity"/>
    <property type="evidence" value="ECO:0007669"/>
    <property type="project" value="TreeGrafter"/>
</dbReference>
<sequence>MKKLGVVILSASIIFSACHLSRESTVDGKTAALAFIDQNFKHADTMLSKLLDDANQNFNEKDPAYPRTINKNGELVSTSMYDWTPGFFPGNLWQAYEYLNSDQYKSEARRWTESLAPLQTFTGNHDLGFMMYCSYGNAYRLTKNESYKSVLINAAKALSTRYNATTGCIKSWNVFRSKHGDAEYHFPVIIDNMMNLEMLFFASKISGDTSFRHIAITHALTTMKNHIRPDYSSYHVVCYDSTSGKVLARETSQGYADNSTWARGQAWALYGFTMCYRETEDQRFLTTALGLADYIVNNKNLPTDKIPYWDFNADEPGYTPGVKSHALEVTGKFRDVSSASIIASALFELSTYAKAQEAQRYKDVAIKILHSLSSPGYTAQLGTNGHFILEHSVGSIPDGVEIDVPLVYADYYYLEALIRYKKLLEGEKII</sequence>
<proteinExistence type="inferred from homology"/>
<evidence type="ECO:0000256" key="4">
    <source>
        <dbReference type="PIRSR" id="PIRSR610905-2"/>
    </source>
</evidence>
<dbReference type="RefSeq" id="WP_098192830.1">
    <property type="nucleotide sequence ID" value="NZ_CP023777.1"/>
</dbReference>
<feature type="binding site" evidence="4">
    <location>
        <position position="395"/>
    </location>
    <ligand>
        <name>substrate</name>
    </ligand>
</feature>
<dbReference type="AlphaFoldDB" id="A0A291QRC7"/>
<dbReference type="InterPro" id="IPR012341">
    <property type="entry name" value="6hp_glycosidase-like_sf"/>
</dbReference>
<evidence type="ECO:0000313" key="5">
    <source>
        <dbReference type="EMBL" id="ATL46442.1"/>
    </source>
</evidence>
<evidence type="ECO:0000256" key="3">
    <source>
        <dbReference type="PIRSR" id="PIRSR610905-1"/>
    </source>
</evidence>
<dbReference type="PANTHER" id="PTHR36845">
    <property type="entry name" value="HYDROLASE, PUTATIVE (AFU_ORTHOLOGUE AFUA_7G05090)-RELATED"/>
    <property type="match status" value="1"/>
</dbReference>
<evidence type="ECO:0000313" key="6">
    <source>
        <dbReference type="Proteomes" id="UP000220133"/>
    </source>
</evidence>
<feature type="binding site" evidence="4">
    <location>
        <position position="267"/>
    </location>
    <ligand>
        <name>substrate</name>
    </ligand>
</feature>
<keyword evidence="6" id="KW-1185">Reference proteome</keyword>
<feature type="binding site" evidence="4">
    <location>
        <position position="191"/>
    </location>
    <ligand>
        <name>substrate</name>
    </ligand>
</feature>
<evidence type="ECO:0000256" key="2">
    <source>
        <dbReference type="ARBA" id="ARBA00038358"/>
    </source>
</evidence>
<accession>A0A291QRC7</accession>
<dbReference type="InterPro" id="IPR010905">
    <property type="entry name" value="Glyco_hydro_88"/>
</dbReference>
<feature type="binding site" evidence="4">
    <location>
        <position position="263"/>
    </location>
    <ligand>
        <name>substrate</name>
    </ligand>
</feature>
<dbReference type="OrthoDB" id="428577at2"/>
<reference evidence="5 6" key="1">
    <citation type="submission" date="2017-10" db="EMBL/GenBank/DDBJ databases">
        <title>Paenichitinophaga pekingensis gen. nov., sp. nov., isolated from activated sludge.</title>
        <authorList>
            <person name="Jin D."/>
            <person name="Kong X."/>
            <person name="Deng Y."/>
            <person name="Bai Z."/>
        </authorList>
    </citation>
    <scope>NUCLEOTIDE SEQUENCE [LARGE SCALE GENOMIC DNA]</scope>
    <source>
        <strain evidence="5 6">13</strain>
    </source>
</reference>
<dbReference type="Pfam" id="PF07470">
    <property type="entry name" value="Glyco_hydro_88"/>
    <property type="match status" value="1"/>
</dbReference>
<dbReference type="Gene3D" id="1.50.10.10">
    <property type="match status" value="1"/>
</dbReference>
<dbReference type="GO" id="GO:0000272">
    <property type="term" value="P:polysaccharide catabolic process"/>
    <property type="evidence" value="ECO:0007669"/>
    <property type="project" value="TreeGrafter"/>
</dbReference>
<organism evidence="5 6">
    <name type="scientific">Chitinophaga caeni</name>
    <dbReference type="NCBI Taxonomy" id="2029983"/>
    <lineage>
        <taxon>Bacteria</taxon>
        <taxon>Pseudomonadati</taxon>
        <taxon>Bacteroidota</taxon>
        <taxon>Chitinophagia</taxon>
        <taxon>Chitinophagales</taxon>
        <taxon>Chitinophagaceae</taxon>
        <taxon>Chitinophaga</taxon>
    </lineage>
</organism>
<dbReference type="PROSITE" id="PS51257">
    <property type="entry name" value="PROKAR_LIPOPROTEIN"/>
    <property type="match status" value="1"/>
</dbReference>
<name>A0A291QRC7_9BACT</name>
<feature type="active site" description="Proton donor" evidence="3">
    <location>
        <position position="191"/>
    </location>
</feature>
<evidence type="ECO:0000256" key="1">
    <source>
        <dbReference type="ARBA" id="ARBA00022801"/>
    </source>
</evidence>
<gene>
    <name evidence="5" type="ORF">COR50_04210</name>
</gene>